<accession>A0A1M4U1J1</accession>
<dbReference type="Proteomes" id="UP000184159">
    <property type="component" value="Unassembled WGS sequence"/>
</dbReference>
<dbReference type="AlphaFoldDB" id="A0A1M4U1J1"/>
<protein>
    <submittedName>
        <fullName evidence="1">Uncharacterized protein</fullName>
    </submittedName>
</protein>
<keyword evidence="2" id="KW-1185">Reference proteome</keyword>
<proteinExistence type="predicted"/>
<dbReference type="EMBL" id="FQUH01000001">
    <property type="protein sequence ID" value="SHE50671.1"/>
    <property type="molecule type" value="Genomic_DNA"/>
</dbReference>
<reference evidence="2" key="1">
    <citation type="submission" date="2016-11" db="EMBL/GenBank/DDBJ databases">
        <authorList>
            <person name="Varghese N."/>
            <person name="Submissions S."/>
        </authorList>
    </citation>
    <scope>NUCLEOTIDE SEQUENCE [LARGE SCALE GENOMIC DNA]</scope>
    <source>
        <strain evidence="2">DSM 21264</strain>
    </source>
</reference>
<evidence type="ECO:0000313" key="1">
    <source>
        <dbReference type="EMBL" id="SHE50671.1"/>
    </source>
</evidence>
<gene>
    <name evidence="1" type="ORF">SAMN02745781_00450</name>
</gene>
<organism evidence="1 2">
    <name type="scientific">Vibrio gazogenes DSM 21264 = NBRC 103151</name>
    <dbReference type="NCBI Taxonomy" id="1123492"/>
    <lineage>
        <taxon>Bacteria</taxon>
        <taxon>Pseudomonadati</taxon>
        <taxon>Pseudomonadota</taxon>
        <taxon>Gammaproteobacteria</taxon>
        <taxon>Vibrionales</taxon>
        <taxon>Vibrionaceae</taxon>
        <taxon>Vibrio</taxon>
    </lineage>
</organism>
<sequence length="39" mass="4634">MLNRFTIKAERIQQNSKMIAKSTFLDYSLDNFHIMSNVK</sequence>
<name>A0A1M4U1J1_VIBGA</name>
<evidence type="ECO:0000313" key="2">
    <source>
        <dbReference type="Proteomes" id="UP000184159"/>
    </source>
</evidence>